<dbReference type="PANTHER" id="PTHR42715:SF10">
    <property type="entry name" value="BETA-GLUCOSIDASE"/>
    <property type="match status" value="1"/>
</dbReference>
<dbReference type="InterPro" id="IPR026891">
    <property type="entry name" value="Fn3-like"/>
</dbReference>
<dbReference type="Gene3D" id="3.40.50.1700">
    <property type="entry name" value="Glycoside hydrolase family 3 C-terminal domain"/>
    <property type="match status" value="1"/>
</dbReference>
<reference evidence="4" key="1">
    <citation type="submission" date="2020-04" db="EMBL/GenBank/DDBJ databases">
        <title>Deep metagenomics examines the oral microbiome during advanced dental caries in children, revealing novel taxa and co-occurrences with host molecules.</title>
        <authorList>
            <person name="Baker J.L."/>
            <person name="Morton J.T."/>
            <person name="Dinis M."/>
            <person name="Alvarez R."/>
            <person name="Tran N.C."/>
            <person name="Knight R."/>
            <person name="Edlund A."/>
        </authorList>
    </citation>
    <scope>NUCLEOTIDE SEQUENCE</scope>
    <source>
        <strain evidence="4">JCVI_25_bin.9</strain>
    </source>
</reference>
<dbReference type="SUPFAM" id="SSF52279">
    <property type="entry name" value="Beta-D-glucan exohydrolase, C-terminal domain"/>
    <property type="match status" value="1"/>
</dbReference>
<dbReference type="AlphaFoldDB" id="A0A930I1F3"/>
<sequence length="267" mass="29597">EAAKQSDVIIAVVGEKALMSGESRSRAILRLPGQQEALLDTLRKAGKPLVVVLMSGRPLCLEKVEKQADALVEAWFPGTQCGNAVADILFGDAVPSGKLTASFPLTEGQIPNYYNYKRSGRPGDMPYSSTVRHIDVPNKNLYPFGYGLSYTSFSYGEMQCPQQFNPDGSLQVSVDVTNTGSYDGEEIVQLYVADKVASMVRPIKELKGFEKVFIPKGQTKHVVFTVNVRDLGFWDNNMQYIIEPGMFDVMVGKNSEELQKKEVLWKK</sequence>
<keyword evidence="2 4" id="KW-0378">Hydrolase</keyword>
<dbReference type="InterPro" id="IPR036881">
    <property type="entry name" value="Glyco_hydro_3_C_sf"/>
</dbReference>
<name>A0A930I1F3_9BACT</name>
<comment type="similarity">
    <text evidence="1">Belongs to the glycosyl hydrolase 3 family.</text>
</comment>
<proteinExistence type="inferred from homology"/>
<dbReference type="Proteomes" id="UP000757461">
    <property type="component" value="Unassembled WGS sequence"/>
</dbReference>
<dbReference type="Pfam" id="PF14310">
    <property type="entry name" value="Fn3-like"/>
    <property type="match status" value="1"/>
</dbReference>
<protein>
    <submittedName>
        <fullName evidence="4">Glycoside hydrolase family 3 C-terminal domain-containing protein</fullName>
    </submittedName>
</protein>
<dbReference type="InterPro" id="IPR050288">
    <property type="entry name" value="Cellulose_deg_GH3"/>
</dbReference>
<dbReference type="Gene3D" id="2.60.40.10">
    <property type="entry name" value="Immunoglobulins"/>
    <property type="match status" value="1"/>
</dbReference>
<dbReference type="SMART" id="SM01217">
    <property type="entry name" value="Fn3_like"/>
    <property type="match status" value="1"/>
</dbReference>
<gene>
    <name evidence="4" type="ORF">HXN33_09870</name>
</gene>
<dbReference type="FunFam" id="2.60.40.10:FF:000495">
    <property type="entry name" value="Periplasmic beta-glucosidase"/>
    <property type="match status" value="1"/>
</dbReference>
<feature type="domain" description="Fibronectin type III-like" evidence="3">
    <location>
        <begin position="186"/>
        <end position="255"/>
    </location>
</feature>
<organism evidence="4 5">
    <name type="scientific">Prevotella histicola</name>
    <dbReference type="NCBI Taxonomy" id="470565"/>
    <lineage>
        <taxon>Bacteria</taxon>
        <taxon>Pseudomonadati</taxon>
        <taxon>Bacteroidota</taxon>
        <taxon>Bacteroidia</taxon>
        <taxon>Bacteroidales</taxon>
        <taxon>Prevotellaceae</taxon>
        <taxon>Prevotella</taxon>
    </lineage>
</organism>
<evidence type="ECO:0000313" key="5">
    <source>
        <dbReference type="Proteomes" id="UP000757461"/>
    </source>
</evidence>
<dbReference type="PANTHER" id="PTHR42715">
    <property type="entry name" value="BETA-GLUCOSIDASE"/>
    <property type="match status" value="1"/>
</dbReference>
<comment type="caution">
    <text evidence="4">The sequence shown here is derived from an EMBL/GenBank/DDBJ whole genome shotgun (WGS) entry which is preliminary data.</text>
</comment>
<evidence type="ECO:0000256" key="2">
    <source>
        <dbReference type="ARBA" id="ARBA00022801"/>
    </source>
</evidence>
<dbReference type="EMBL" id="JABZSQ010000247">
    <property type="protein sequence ID" value="MBF1415872.1"/>
    <property type="molecule type" value="Genomic_DNA"/>
</dbReference>
<evidence type="ECO:0000313" key="4">
    <source>
        <dbReference type="EMBL" id="MBF1415872.1"/>
    </source>
</evidence>
<dbReference type="InterPro" id="IPR002772">
    <property type="entry name" value="Glyco_hydro_3_C"/>
</dbReference>
<dbReference type="InterPro" id="IPR013783">
    <property type="entry name" value="Ig-like_fold"/>
</dbReference>
<evidence type="ECO:0000259" key="3">
    <source>
        <dbReference type="SMART" id="SM01217"/>
    </source>
</evidence>
<evidence type="ECO:0000256" key="1">
    <source>
        <dbReference type="ARBA" id="ARBA00005336"/>
    </source>
</evidence>
<dbReference type="Pfam" id="PF01915">
    <property type="entry name" value="Glyco_hydro_3_C"/>
    <property type="match status" value="1"/>
</dbReference>
<dbReference type="GO" id="GO:0008422">
    <property type="term" value="F:beta-glucosidase activity"/>
    <property type="evidence" value="ECO:0007669"/>
    <property type="project" value="UniProtKB-ARBA"/>
</dbReference>
<accession>A0A930I1F3</accession>
<feature type="non-terminal residue" evidence="4">
    <location>
        <position position="1"/>
    </location>
</feature>
<dbReference type="GO" id="GO:0005975">
    <property type="term" value="P:carbohydrate metabolic process"/>
    <property type="evidence" value="ECO:0007669"/>
    <property type="project" value="InterPro"/>
</dbReference>